<evidence type="ECO:0000256" key="3">
    <source>
        <dbReference type="ARBA" id="ARBA00007931"/>
    </source>
</evidence>
<dbReference type="GO" id="GO:0006508">
    <property type="term" value="P:proteolysis"/>
    <property type="evidence" value="ECO:0007669"/>
    <property type="project" value="UniProtKB-KW"/>
</dbReference>
<evidence type="ECO:0000256" key="5">
    <source>
        <dbReference type="ARBA" id="ARBA00022692"/>
    </source>
</evidence>
<dbReference type="InterPro" id="IPR036034">
    <property type="entry name" value="PDZ_sf"/>
</dbReference>
<dbReference type="Gene3D" id="2.30.42.10">
    <property type="match status" value="1"/>
</dbReference>
<feature type="domain" description="Peptidase M50" evidence="12">
    <location>
        <begin position="8"/>
        <end position="341"/>
    </location>
</feature>
<dbReference type="RefSeq" id="WP_183343357.1">
    <property type="nucleotide sequence ID" value="NZ_JACHNU010000004.1"/>
</dbReference>
<evidence type="ECO:0000256" key="10">
    <source>
        <dbReference type="ARBA" id="ARBA00023136"/>
    </source>
</evidence>
<keyword evidence="8 11" id="KW-1133">Transmembrane helix</keyword>
<comment type="cofactor">
    <cofactor evidence="1">
        <name>Zn(2+)</name>
        <dbReference type="ChEBI" id="CHEBI:29105"/>
    </cofactor>
</comment>
<evidence type="ECO:0000256" key="9">
    <source>
        <dbReference type="ARBA" id="ARBA00023049"/>
    </source>
</evidence>
<evidence type="ECO:0000256" key="7">
    <source>
        <dbReference type="ARBA" id="ARBA00022833"/>
    </source>
</evidence>
<dbReference type="Proteomes" id="UP000585272">
    <property type="component" value="Unassembled WGS sequence"/>
</dbReference>
<keyword evidence="10 11" id="KW-0472">Membrane</keyword>
<evidence type="ECO:0000313" key="14">
    <source>
        <dbReference type="Proteomes" id="UP000585272"/>
    </source>
</evidence>
<evidence type="ECO:0000256" key="11">
    <source>
        <dbReference type="SAM" id="Phobius"/>
    </source>
</evidence>
<keyword evidence="7" id="KW-0862">Zinc</keyword>
<feature type="transmembrane region" description="Helical" evidence="11">
    <location>
        <begin position="280"/>
        <end position="302"/>
    </location>
</feature>
<sequence>MIPILLAFLGFCALIVLHELGHFTAAKAVGMRVEKFSLFFGRPLASVRKGETEYAVGWLPLGGYVRITGMNPTEEIPPEVAGRAYYRMPVWKRIVVIAAGPAVNIVIAFLIIWALLLANGRTTDQYVVSPQDLGHPAVQYLQPDDRIVSVDGVRGGPNAIARQVATHRCAGRQVDGCDAATSATVVVERDGRLHTYEITPRYDGARGIERTRLGFSYGYGRASVGPVEAADLSVTGMWDVTKRTVSTFAKLFEAREREQLSGVVGTSETLRQSFEFSTTLALQVLALISLSLAIINLFPFLPLDGGHIFWALVEKLRGGRPVPFSVMEKAGAVGFVLVIMLFFIGLTNDIGRISDGTLGDIPR</sequence>
<dbReference type="SUPFAM" id="SSF50156">
    <property type="entry name" value="PDZ domain-like"/>
    <property type="match status" value="1"/>
</dbReference>
<dbReference type="Pfam" id="PF02163">
    <property type="entry name" value="Peptidase_M50"/>
    <property type="match status" value="1"/>
</dbReference>
<dbReference type="EMBL" id="JACHNU010000004">
    <property type="protein sequence ID" value="MBB4663642.1"/>
    <property type="molecule type" value="Genomic_DNA"/>
</dbReference>
<dbReference type="CDD" id="cd06163">
    <property type="entry name" value="S2P-M50_PDZ_RseP-like"/>
    <property type="match status" value="1"/>
</dbReference>
<comment type="similarity">
    <text evidence="3">Belongs to the peptidase M50B family.</text>
</comment>
<name>A0A840IFK5_9ACTN</name>
<keyword evidence="9" id="KW-0482">Metalloprotease</keyword>
<comment type="caution">
    <text evidence="13">The sequence shown here is derived from an EMBL/GenBank/DDBJ whole genome shotgun (WGS) entry which is preliminary data.</text>
</comment>
<evidence type="ECO:0000256" key="6">
    <source>
        <dbReference type="ARBA" id="ARBA00022801"/>
    </source>
</evidence>
<dbReference type="PANTHER" id="PTHR42837">
    <property type="entry name" value="REGULATOR OF SIGMA-E PROTEASE RSEP"/>
    <property type="match status" value="1"/>
</dbReference>
<evidence type="ECO:0000313" key="13">
    <source>
        <dbReference type="EMBL" id="MBB4663642.1"/>
    </source>
</evidence>
<gene>
    <name evidence="13" type="ORF">BDZ31_003237</name>
</gene>
<dbReference type="InterPro" id="IPR004387">
    <property type="entry name" value="Pept_M50_Zn"/>
</dbReference>
<evidence type="ECO:0000256" key="4">
    <source>
        <dbReference type="ARBA" id="ARBA00022670"/>
    </source>
</evidence>
<evidence type="ECO:0000256" key="1">
    <source>
        <dbReference type="ARBA" id="ARBA00001947"/>
    </source>
</evidence>
<protein>
    <submittedName>
        <fullName evidence="13">Regulator of sigma E protease</fullName>
        <ecNumber evidence="13">3.4.24.-</ecNumber>
    </submittedName>
</protein>
<keyword evidence="6 13" id="KW-0378">Hydrolase</keyword>
<accession>A0A840IFK5</accession>
<proteinExistence type="inferred from homology"/>
<dbReference type="InterPro" id="IPR008915">
    <property type="entry name" value="Peptidase_M50"/>
</dbReference>
<dbReference type="GO" id="GO:0016020">
    <property type="term" value="C:membrane"/>
    <property type="evidence" value="ECO:0007669"/>
    <property type="project" value="UniProtKB-SubCell"/>
</dbReference>
<evidence type="ECO:0000259" key="12">
    <source>
        <dbReference type="Pfam" id="PF02163"/>
    </source>
</evidence>
<keyword evidence="14" id="KW-1185">Reference proteome</keyword>
<dbReference type="EC" id="3.4.24.-" evidence="13"/>
<evidence type="ECO:0000256" key="8">
    <source>
        <dbReference type="ARBA" id="ARBA00022989"/>
    </source>
</evidence>
<keyword evidence="4 13" id="KW-0645">Protease</keyword>
<feature type="transmembrane region" description="Helical" evidence="11">
    <location>
        <begin position="94"/>
        <end position="116"/>
    </location>
</feature>
<feature type="transmembrane region" description="Helical" evidence="11">
    <location>
        <begin position="322"/>
        <end position="344"/>
    </location>
</feature>
<reference evidence="13 14" key="1">
    <citation type="submission" date="2020-08" db="EMBL/GenBank/DDBJ databases">
        <title>Genomic Encyclopedia of Archaeal and Bacterial Type Strains, Phase II (KMG-II): from individual species to whole genera.</title>
        <authorList>
            <person name="Goeker M."/>
        </authorList>
    </citation>
    <scope>NUCLEOTIDE SEQUENCE [LARGE SCALE GENOMIC DNA]</scope>
    <source>
        <strain evidence="13 14">DSM 23288</strain>
    </source>
</reference>
<organism evidence="13 14">
    <name type="scientific">Conexibacter arvalis</name>
    <dbReference type="NCBI Taxonomy" id="912552"/>
    <lineage>
        <taxon>Bacteria</taxon>
        <taxon>Bacillati</taxon>
        <taxon>Actinomycetota</taxon>
        <taxon>Thermoleophilia</taxon>
        <taxon>Solirubrobacterales</taxon>
        <taxon>Conexibacteraceae</taxon>
        <taxon>Conexibacter</taxon>
    </lineage>
</organism>
<dbReference type="PANTHER" id="PTHR42837:SF2">
    <property type="entry name" value="MEMBRANE METALLOPROTEASE ARASP2, CHLOROPLASTIC-RELATED"/>
    <property type="match status" value="1"/>
</dbReference>
<dbReference type="GO" id="GO:0004222">
    <property type="term" value="F:metalloendopeptidase activity"/>
    <property type="evidence" value="ECO:0007669"/>
    <property type="project" value="InterPro"/>
</dbReference>
<comment type="subcellular location">
    <subcellularLocation>
        <location evidence="2">Membrane</location>
        <topology evidence="2">Multi-pass membrane protein</topology>
    </subcellularLocation>
</comment>
<dbReference type="AlphaFoldDB" id="A0A840IFK5"/>
<evidence type="ECO:0000256" key="2">
    <source>
        <dbReference type="ARBA" id="ARBA00004141"/>
    </source>
</evidence>
<keyword evidence="5 11" id="KW-0812">Transmembrane</keyword>